<dbReference type="KEGG" id="drc:G0Q07_12615"/>
<organism evidence="3 4">
    <name type="scientific">Draconibacterium halophilum</name>
    <dbReference type="NCBI Taxonomy" id="2706887"/>
    <lineage>
        <taxon>Bacteria</taxon>
        <taxon>Pseudomonadati</taxon>
        <taxon>Bacteroidota</taxon>
        <taxon>Bacteroidia</taxon>
        <taxon>Marinilabiliales</taxon>
        <taxon>Prolixibacteraceae</taxon>
        <taxon>Draconibacterium</taxon>
    </lineage>
</organism>
<dbReference type="PANTHER" id="PTHR35869">
    <property type="entry name" value="OUTER-MEMBRANE LIPOPROTEIN CARRIER PROTEIN"/>
    <property type="match status" value="1"/>
</dbReference>
<proteinExistence type="predicted"/>
<dbReference type="AlphaFoldDB" id="A0A6C0RFQ9"/>
<sequence>MKRIVLMVALAMVATLGWSQDDAKAKKILDELSAKTKDIASMSANFVFSMVNDEMDINETNSGTIKVKGQKYCVQLPNLGAEVFSDGETIWNYMEDGNQVTVSNIDDGSDLMDPSSLFSIYERGFKSEFVDEKTEDGKTLYYINLYPDSDTYDVTKIEVVIDKAEMMIHSATLHSTDGNLYGILVKEMDTNVGFDDSEFVFDVSQHDDVEVIDFR</sequence>
<accession>A0A6C0RFQ9</accession>
<dbReference type="Pfam" id="PF03548">
    <property type="entry name" value="LolA"/>
    <property type="match status" value="1"/>
</dbReference>
<feature type="signal peptide" evidence="2">
    <location>
        <begin position="1"/>
        <end position="19"/>
    </location>
</feature>
<dbReference type="SUPFAM" id="SSF89392">
    <property type="entry name" value="Prokaryotic lipoproteins and lipoprotein localization factors"/>
    <property type="match status" value="1"/>
</dbReference>
<evidence type="ECO:0000313" key="3">
    <source>
        <dbReference type="EMBL" id="QIA08505.1"/>
    </source>
</evidence>
<feature type="chain" id="PRO_5025664328" evidence="2">
    <location>
        <begin position="20"/>
        <end position="215"/>
    </location>
</feature>
<name>A0A6C0RFQ9_9BACT</name>
<dbReference type="RefSeq" id="WP_163346450.1">
    <property type="nucleotide sequence ID" value="NZ_CP048409.1"/>
</dbReference>
<dbReference type="PANTHER" id="PTHR35869:SF1">
    <property type="entry name" value="OUTER-MEMBRANE LIPOPROTEIN CARRIER PROTEIN"/>
    <property type="match status" value="1"/>
</dbReference>
<dbReference type="Gene3D" id="2.50.20.10">
    <property type="entry name" value="Lipoprotein localisation LolA/LolB/LppX"/>
    <property type="match status" value="1"/>
</dbReference>
<dbReference type="InterPro" id="IPR029046">
    <property type="entry name" value="LolA/LolB/LppX"/>
</dbReference>
<evidence type="ECO:0000313" key="4">
    <source>
        <dbReference type="Proteomes" id="UP000474630"/>
    </source>
</evidence>
<reference evidence="3 4" key="1">
    <citation type="submission" date="2020-02" db="EMBL/GenBank/DDBJ databases">
        <title>Genome sequencing for Draconibacterium sp. strain M1.</title>
        <authorList>
            <person name="Park S.-J."/>
        </authorList>
    </citation>
    <scope>NUCLEOTIDE SEQUENCE [LARGE SCALE GENOMIC DNA]</scope>
    <source>
        <strain evidence="3 4">M1</strain>
    </source>
</reference>
<dbReference type="CDD" id="cd16325">
    <property type="entry name" value="LolA"/>
    <property type="match status" value="1"/>
</dbReference>
<dbReference type="InterPro" id="IPR004564">
    <property type="entry name" value="OM_lipoprot_carrier_LolA-like"/>
</dbReference>
<protein>
    <submittedName>
        <fullName evidence="3">Outer membrane lipoprotein carrier protein LolA</fullName>
    </submittedName>
</protein>
<gene>
    <name evidence="3" type="ORF">G0Q07_12615</name>
</gene>
<keyword evidence="1 2" id="KW-0732">Signal</keyword>
<dbReference type="Proteomes" id="UP000474630">
    <property type="component" value="Chromosome"/>
</dbReference>
<keyword evidence="3" id="KW-0449">Lipoprotein</keyword>
<evidence type="ECO:0000256" key="1">
    <source>
        <dbReference type="ARBA" id="ARBA00022729"/>
    </source>
</evidence>
<keyword evidence="4" id="KW-1185">Reference proteome</keyword>
<evidence type="ECO:0000256" key="2">
    <source>
        <dbReference type="SAM" id="SignalP"/>
    </source>
</evidence>
<dbReference type="EMBL" id="CP048409">
    <property type="protein sequence ID" value="QIA08505.1"/>
    <property type="molecule type" value="Genomic_DNA"/>
</dbReference>